<name>A0A1H4ZYP2_9PSED</name>
<dbReference type="Proteomes" id="UP000198982">
    <property type="component" value="Unassembled WGS sequence"/>
</dbReference>
<keyword evidence="2" id="KW-1185">Reference proteome</keyword>
<accession>A0A1H4ZYP2</accession>
<proteinExistence type="predicted"/>
<dbReference type="EMBL" id="FNTJ01000003">
    <property type="protein sequence ID" value="SED35233.1"/>
    <property type="molecule type" value="Genomic_DNA"/>
</dbReference>
<sequence length="58" mass="6231">MSMLPADWEGLISGPNGVKDLWYLGMELGERTFNKLRATTKEAAIAEIQALLAVPAAA</sequence>
<gene>
    <name evidence="1" type="ORF">SAMN05216178_6902</name>
</gene>
<organism evidence="1 2">
    <name type="scientific">Pseudomonas saponiphila</name>
    <dbReference type="NCBI Taxonomy" id="556534"/>
    <lineage>
        <taxon>Bacteria</taxon>
        <taxon>Pseudomonadati</taxon>
        <taxon>Pseudomonadota</taxon>
        <taxon>Gammaproteobacteria</taxon>
        <taxon>Pseudomonadales</taxon>
        <taxon>Pseudomonadaceae</taxon>
        <taxon>Pseudomonas</taxon>
    </lineage>
</organism>
<evidence type="ECO:0000313" key="1">
    <source>
        <dbReference type="EMBL" id="SED35233.1"/>
    </source>
</evidence>
<dbReference type="AlphaFoldDB" id="A0A1H4ZYP2"/>
<protein>
    <submittedName>
        <fullName evidence="1">Uncharacterized protein</fullName>
    </submittedName>
</protein>
<evidence type="ECO:0000313" key="2">
    <source>
        <dbReference type="Proteomes" id="UP000198982"/>
    </source>
</evidence>
<reference evidence="2" key="1">
    <citation type="submission" date="2016-10" db="EMBL/GenBank/DDBJ databases">
        <authorList>
            <person name="Varghese N."/>
            <person name="Submissions S."/>
        </authorList>
    </citation>
    <scope>NUCLEOTIDE SEQUENCE [LARGE SCALE GENOMIC DNA]</scope>
    <source>
        <strain evidence="2">DSM 9751</strain>
    </source>
</reference>